<keyword evidence="3" id="KW-1003">Cell membrane</keyword>
<name>A0ABS0GFV9_9VIBR</name>
<evidence type="ECO:0000256" key="5">
    <source>
        <dbReference type="ARBA" id="ARBA00022989"/>
    </source>
</evidence>
<evidence type="ECO:0000256" key="6">
    <source>
        <dbReference type="ARBA" id="ARBA00023136"/>
    </source>
</evidence>
<keyword evidence="9" id="KW-1185">Reference proteome</keyword>
<protein>
    <submittedName>
        <fullName evidence="8">FUSC family protein</fullName>
    </submittedName>
</protein>
<accession>A0ABS0GFV9</accession>
<organism evidence="8 9">
    <name type="scientific">Vibrio nitrifigilis</name>
    <dbReference type="NCBI Taxonomy" id="2789781"/>
    <lineage>
        <taxon>Bacteria</taxon>
        <taxon>Pseudomonadati</taxon>
        <taxon>Pseudomonadota</taxon>
        <taxon>Gammaproteobacteria</taxon>
        <taxon>Vibrionales</taxon>
        <taxon>Vibrionaceae</taxon>
        <taxon>Vibrio</taxon>
    </lineage>
</organism>
<keyword evidence="6 7" id="KW-0472">Membrane</keyword>
<feature type="transmembrane region" description="Helical" evidence="7">
    <location>
        <begin position="475"/>
        <end position="491"/>
    </location>
</feature>
<evidence type="ECO:0000256" key="7">
    <source>
        <dbReference type="SAM" id="Phobius"/>
    </source>
</evidence>
<proteinExistence type="predicted"/>
<feature type="transmembrane region" description="Helical" evidence="7">
    <location>
        <begin position="366"/>
        <end position="387"/>
    </location>
</feature>
<feature type="transmembrane region" description="Helical" evidence="7">
    <location>
        <begin position="423"/>
        <end position="443"/>
    </location>
</feature>
<feature type="transmembrane region" description="Helical" evidence="7">
    <location>
        <begin position="393"/>
        <end position="411"/>
    </location>
</feature>
<evidence type="ECO:0000313" key="9">
    <source>
        <dbReference type="Proteomes" id="UP000597206"/>
    </source>
</evidence>
<reference evidence="8 9" key="1">
    <citation type="submission" date="2020-11" db="EMBL/GenBank/DDBJ databases">
        <title>Vibrio nitrifigilis sp. nov., a marine nitrogen-fixing bacterium isolated from the lagoon sediment of an islet inside an atoll.</title>
        <authorList>
            <person name="Wang L.-T."/>
            <person name="Shieh W.Y."/>
        </authorList>
    </citation>
    <scope>NUCLEOTIDE SEQUENCE [LARGE SCALE GENOMIC DNA]</scope>
    <source>
        <strain evidence="8 9">NFV-1</strain>
    </source>
</reference>
<dbReference type="RefSeq" id="WP_196123589.1">
    <property type="nucleotide sequence ID" value="NZ_JADPMR010000001.1"/>
</dbReference>
<evidence type="ECO:0000256" key="1">
    <source>
        <dbReference type="ARBA" id="ARBA00004651"/>
    </source>
</evidence>
<feature type="transmembrane region" description="Helical" evidence="7">
    <location>
        <begin position="115"/>
        <end position="136"/>
    </location>
</feature>
<evidence type="ECO:0000256" key="3">
    <source>
        <dbReference type="ARBA" id="ARBA00022475"/>
    </source>
</evidence>
<comment type="subcellular location">
    <subcellularLocation>
        <location evidence="1">Cell membrane</location>
        <topology evidence="1">Multi-pass membrane protein</topology>
    </subcellularLocation>
</comment>
<feature type="transmembrane region" description="Helical" evidence="7">
    <location>
        <begin position="503"/>
        <end position="524"/>
    </location>
</feature>
<keyword evidence="4 7" id="KW-0812">Transmembrane</keyword>
<keyword evidence="2" id="KW-0813">Transport</keyword>
<evidence type="ECO:0000313" key="8">
    <source>
        <dbReference type="EMBL" id="MBF9001225.1"/>
    </source>
</evidence>
<feature type="transmembrane region" description="Helical" evidence="7">
    <location>
        <begin position="449"/>
        <end position="468"/>
    </location>
</feature>
<comment type="caution">
    <text evidence="8">The sequence shown here is derived from an EMBL/GenBank/DDBJ whole genome shotgun (WGS) entry which is preliminary data.</text>
</comment>
<dbReference type="Pfam" id="PF04632">
    <property type="entry name" value="FUSC"/>
    <property type="match status" value="1"/>
</dbReference>
<feature type="transmembrane region" description="Helical" evidence="7">
    <location>
        <begin position="18"/>
        <end position="36"/>
    </location>
</feature>
<feature type="transmembrane region" description="Helical" evidence="7">
    <location>
        <begin position="156"/>
        <end position="175"/>
    </location>
</feature>
<gene>
    <name evidence="8" type="ORF">I1A42_11785</name>
</gene>
<dbReference type="InterPro" id="IPR006726">
    <property type="entry name" value="PHBA_efflux_AaeB/fusaric-R"/>
</dbReference>
<sequence length="690" mass="76846">MRILFNAIFFPDIKAVKFAIKGVIAMALSLYIAMFFNLDRPYWAMIGAIFLQIRPESGLVIEKGLCQIVGTLVGGIFAIFVLQLFSAYPELAIGSLALWLGINSALSALVRRQNLVYAFAMAGMTACLVVLLVMIQPSKTNSAYIFAIAQARMSEIIIGVICAALVSTMIWPVRVRDALQVHARSVINQTLQYFTLELDPAGSHDDRHQSIDGILESLTALNDDSSAVAYEGPDGPGQSRAATLLSNKTLSLLALIQIFGRLQRKHDELVSDNLKNLLDEMRETFNAMEKSQDYHECYEMAQKLRRRQIYYANNSVAKTAFEARIHKIALELSAELIMVLKGYNSITTSKPILLNAIRIMSHRDPLVGLTTGVRSAIMFLVGAGLWIGTGATAVLMIMILPVVFSVMMARLPMMILTIVMKRILVGILIALPMALFFALPLLAESSGDFEILILVLAGPYFISLLPLANRPTLPYALGMSIPFTIFVMPSTNMTRSFSIDYTVSYAMAIFVGVTILLWLFKLITGPSLNLMMNRLMRDTYNDLVQVPHHKLGETWFNARMGDRLLRISTYEKGMSKNRDMTDLGLTALNLGHVSLRLRQVIKSSCDSRMDGELEHWQQALADAFMSCYRGQGTSSFSDACHRILERLSKENLPHDKYDLIRGSFERMSLTFERTSATIAENRALAVEQSV</sequence>
<dbReference type="EMBL" id="JADPMR010000001">
    <property type="protein sequence ID" value="MBF9001225.1"/>
    <property type="molecule type" value="Genomic_DNA"/>
</dbReference>
<dbReference type="Proteomes" id="UP000597206">
    <property type="component" value="Unassembled WGS sequence"/>
</dbReference>
<dbReference type="PANTHER" id="PTHR30509:SF9">
    <property type="entry name" value="MULTIDRUG RESISTANCE PROTEIN MDTO"/>
    <property type="match status" value="1"/>
</dbReference>
<evidence type="ECO:0000256" key="4">
    <source>
        <dbReference type="ARBA" id="ARBA00022692"/>
    </source>
</evidence>
<evidence type="ECO:0000256" key="2">
    <source>
        <dbReference type="ARBA" id="ARBA00022448"/>
    </source>
</evidence>
<dbReference type="PANTHER" id="PTHR30509">
    <property type="entry name" value="P-HYDROXYBENZOIC ACID EFFLUX PUMP SUBUNIT-RELATED"/>
    <property type="match status" value="1"/>
</dbReference>
<keyword evidence="5 7" id="KW-1133">Transmembrane helix</keyword>